<feature type="domain" description="XdhC- CoxI" evidence="1">
    <location>
        <begin position="4"/>
        <end position="44"/>
    </location>
</feature>
<evidence type="ECO:0000313" key="3">
    <source>
        <dbReference type="Proteomes" id="UP000248887"/>
    </source>
</evidence>
<evidence type="ECO:0000313" key="2">
    <source>
        <dbReference type="EMBL" id="PZQ79380.1"/>
    </source>
</evidence>
<gene>
    <name evidence="2" type="ORF">DI549_20335</name>
</gene>
<organism evidence="2 3">
    <name type="scientific">Ancylobacter novellus</name>
    <name type="common">Thiobacillus novellus</name>
    <dbReference type="NCBI Taxonomy" id="921"/>
    <lineage>
        <taxon>Bacteria</taxon>
        <taxon>Pseudomonadati</taxon>
        <taxon>Pseudomonadota</taxon>
        <taxon>Alphaproteobacteria</taxon>
        <taxon>Hyphomicrobiales</taxon>
        <taxon>Xanthobacteraceae</taxon>
        <taxon>Ancylobacter</taxon>
    </lineage>
</organism>
<proteinExistence type="predicted"/>
<accession>A0A2W5SXC2</accession>
<evidence type="ECO:0000259" key="1">
    <source>
        <dbReference type="Pfam" id="PF02625"/>
    </source>
</evidence>
<dbReference type="Proteomes" id="UP000248887">
    <property type="component" value="Unassembled WGS sequence"/>
</dbReference>
<dbReference type="AlphaFoldDB" id="A0A2W5SXC2"/>
<protein>
    <submittedName>
        <fullName evidence="2">Xanthine dehydrogenase accessory protein XdhC</fullName>
    </submittedName>
</protein>
<dbReference type="EMBL" id="QFQD01000091">
    <property type="protein sequence ID" value="PZQ79380.1"/>
    <property type="molecule type" value="Genomic_DNA"/>
</dbReference>
<comment type="caution">
    <text evidence="2">The sequence shown here is derived from an EMBL/GenBank/DDBJ whole genome shotgun (WGS) entry which is preliminary data.</text>
</comment>
<dbReference type="InterPro" id="IPR003777">
    <property type="entry name" value="XdhC_CoxI"/>
</dbReference>
<sequence>MIRVRIVRARGSTPREEGAEMFVGRDAVSGTIGGGHLEYMAIDR</sequence>
<name>A0A2W5SXC2_ANCNO</name>
<feature type="non-terminal residue" evidence="2">
    <location>
        <position position="44"/>
    </location>
</feature>
<dbReference type="Pfam" id="PF02625">
    <property type="entry name" value="XdhC_CoxI"/>
    <property type="match status" value="1"/>
</dbReference>
<reference evidence="2 3" key="1">
    <citation type="submission" date="2017-08" db="EMBL/GenBank/DDBJ databases">
        <title>Infants hospitalized years apart are colonized by the same room-sourced microbial strains.</title>
        <authorList>
            <person name="Brooks B."/>
            <person name="Olm M.R."/>
            <person name="Firek B.A."/>
            <person name="Baker R."/>
            <person name="Thomas B.C."/>
            <person name="Morowitz M.J."/>
            <person name="Banfield J.F."/>
        </authorList>
    </citation>
    <scope>NUCLEOTIDE SEQUENCE [LARGE SCALE GENOMIC DNA]</scope>
    <source>
        <strain evidence="2">S2_005_001_R2_27</strain>
    </source>
</reference>